<organism evidence="2 3">
    <name type="scientific">Flavobacterium cutihirudinis</name>
    <dbReference type="NCBI Taxonomy" id="1265740"/>
    <lineage>
        <taxon>Bacteria</taxon>
        <taxon>Pseudomonadati</taxon>
        <taxon>Bacteroidota</taxon>
        <taxon>Flavobacteriia</taxon>
        <taxon>Flavobacteriales</taxon>
        <taxon>Flavobacteriaceae</taxon>
        <taxon>Flavobacterium</taxon>
    </lineage>
</organism>
<gene>
    <name evidence="2" type="ORF">BD847_3892</name>
</gene>
<name>A0A3D9FK92_9FLAO</name>
<dbReference type="AlphaFoldDB" id="A0A3D9FK92"/>
<keyword evidence="2" id="KW-0808">Transferase</keyword>
<dbReference type="InterPro" id="IPR029044">
    <property type="entry name" value="Nucleotide-diphossugar_trans"/>
</dbReference>
<dbReference type="InterPro" id="IPR001173">
    <property type="entry name" value="Glyco_trans_2-like"/>
</dbReference>
<dbReference type="SUPFAM" id="SSF53448">
    <property type="entry name" value="Nucleotide-diphospho-sugar transferases"/>
    <property type="match status" value="1"/>
</dbReference>
<accession>A0A3D9FK92</accession>
<feature type="domain" description="Glycosyltransferase 2-like" evidence="1">
    <location>
        <begin position="8"/>
        <end position="125"/>
    </location>
</feature>
<dbReference type="OrthoDB" id="199095at2"/>
<keyword evidence="3" id="KW-1185">Reference proteome</keyword>
<reference evidence="2 3" key="1">
    <citation type="submission" date="2018-07" db="EMBL/GenBank/DDBJ databases">
        <title>Genomic Encyclopedia of Archaeal and Bacterial Type Strains, Phase II (KMG-II): from individual species to whole genera.</title>
        <authorList>
            <person name="Goeker M."/>
        </authorList>
    </citation>
    <scope>NUCLEOTIDE SEQUENCE [LARGE SCALE GENOMIC DNA]</scope>
    <source>
        <strain evidence="2 3">DSM 25795</strain>
    </source>
</reference>
<sequence>MEKKPLISVIVLCYNQENTIGRTLDSILNQKTNYSYEIIIGEDASPGDNTRAVCEQYAKKYPDLIYLMPEHPNKGLLQNYSDCIAKSNGKYIATCAGDDWWSNPDKLELQVSFLENNDNYGVIYTDLSVINVDTGELLEDFNSSNQKDMPSGEIYKELLFENKISACTALFKKQLFLENIDLLEFKSLGFIMEDYPMWLELSKQTKFKYLPVSTSTYSIGDGSLSNNNQFGKIEEFELNCNLIRKHYISKYPLKGIDDNYLDRKLYKTLVLRGTVRKHFKEARFYANKLPVNSVKDLMFKWICFSPAILLFSKYLKYIKCA</sequence>
<dbReference type="EMBL" id="QRDQ01000012">
    <property type="protein sequence ID" value="RED19605.1"/>
    <property type="molecule type" value="Genomic_DNA"/>
</dbReference>
<evidence type="ECO:0000313" key="3">
    <source>
        <dbReference type="Proteomes" id="UP000257004"/>
    </source>
</evidence>
<evidence type="ECO:0000259" key="1">
    <source>
        <dbReference type="Pfam" id="PF00535"/>
    </source>
</evidence>
<dbReference type="RefSeq" id="WP_115889834.1">
    <property type="nucleotide sequence ID" value="NZ_QRDQ01000012.1"/>
</dbReference>
<protein>
    <submittedName>
        <fullName evidence="2">Glycosyl transferase family 2</fullName>
    </submittedName>
</protein>
<dbReference type="PANTHER" id="PTHR22916:SF3">
    <property type="entry name" value="UDP-GLCNAC:BETAGAL BETA-1,3-N-ACETYLGLUCOSAMINYLTRANSFERASE-LIKE PROTEIN 1"/>
    <property type="match status" value="1"/>
</dbReference>
<evidence type="ECO:0000313" key="2">
    <source>
        <dbReference type="EMBL" id="RED19605.1"/>
    </source>
</evidence>
<dbReference type="Gene3D" id="3.90.550.10">
    <property type="entry name" value="Spore Coat Polysaccharide Biosynthesis Protein SpsA, Chain A"/>
    <property type="match status" value="1"/>
</dbReference>
<dbReference type="PANTHER" id="PTHR22916">
    <property type="entry name" value="GLYCOSYLTRANSFERASE"/>
    <property type="match status" value="1"/>
</dbReference>
<dbReference type="Pfam" id="PF00535">
    <property type="entry name" value="Glycos_transf_2"/>
    <property type="match status" value="1"/>
</dbReference>
<dbReference type="GO" id="GO:0016758">
    <property type="term" value="F:hexosyltransferase activity"/>
    <property type="evidence" value="ECO:0007669"/>
    <property type="project" value="UniProtKB-ARBA"/>
</dbReference>
<proteinExistence type="predicted"/>
<comment type="caution">
    <text evidence="2">The sequence shown here is derived from an EMBL/GenBank/DDBJ whole genome shotgun (WGS) entry which is preliminary data.</text>
</comment>
<dbReference type="Proteomes" id="UP000257004">
    <property type="component" value="Unassembled WGS sequence"/>
</dbReference>